<organism evidence="1 2">
    <name type="scientific">Thermosporothrix hazakensis</name>
    <dbReference type="NCBI Taxonomy" id="644383"/>
    <lineage>
        <taxon>Bacteria</taxon>
        <taxon>Bacillati</taxon>
        <taxon>Chloroflexota</taxon>
        <taxon>Ktedonobacteria</taxon>
        <taxon>Ktedonobacterales</taxon>
        <taxon>Thermosporotrichaceae</taxon>
        <taxon>Thermosporothrix</taxon>
    </lineage>
</organism>
<keyword evidence="2" id="KW-1185">Reference proteome</keyword>
<dbReference type="RefSeq" id="WP_111326888.1">
    <property type="nucleotide sequence ID" value="NZ_BIFX01000001.1"/>
</dbReference>
<dbReference type="AlphaFoldDB" id="A0A326U3F9"/>
<reference evidence="1 2" key="1">
    <citation type="submission" date="2018-06" db="EMBL/GenBank/DDBJ databases">
        <title>Genomic Encyclopedia of Archaeal and Bacterial Type Strains, Phase II (KMG-II): from individual species to whole genera.</title>
        <authorList>
            <person name="Goeker M."/>
        </authorList>
    </citation>
    <scope>NUCLEOTIDE SEQUENCE [LARGE SCALE GENOMIC DNA]</scope>
    <source>
        <strain evidence="1 2">ATCC BAA-1881</strain>
    </source>
</reference>
<comment type="caution">
    <text evidence="1">The sequence shown here is derived from an EMBL/GenBank/DDBJ whole genome shotgun (WGS) entry which is preliminary data.</text>
</comment>
<evidence type="ECO:0000313" key="1">
    <source>
        <dbReference type="EMBL" id="PZW18042.1"/>
    </source>
</evidence>
<protein>
    <submittedName>
        <fullName evidence="1">Uncharacterized protein</fullName>
    </submittedName>
</protein>
<evidence type="ECO:0000313" key="2">
    <source>
        <dbReference type="Proteomes" id="UP000248806"/>
    </source>
</evidence>
<dbReference type="Proteomes" id="UP000248806">
    <property type="component" value="Unassembled WGS sequence"/>
</dbReference>
<accession>A0A326U3F9</accession>
<dbReference type="EMBL" id="QKUF01000065">
    <property type="protein sequence ID" value="PZW18042.1"/>
    <property type="molecule type" value="Genomic_DNA"/>
</dbReference>
<proteinExistence type="predicted"/>
<name>A0A326U3F9_THEHA</name>
<sequence>MDVPSSNWAGHEKKTLIATEQDEEIRVAWRVRIEQDQQENWRCVDACGTHIVLMPLSTRSPQGAWACGHRPCNYGITICLIASLSANGMREASF</sequence>
<gene>
    <name evidence="1" type="ORF">EI42_06390</name>
</gene>